<gene>
    <name evidence="2" type="ORF">ACFOEX_04000</name>
</gene>
<sequence length="132" mass="13740">MHDPTTARADPAVALVERYIDMWNETDAGRRGAIAAAILTPDALYLDPVMSGEGPEGVSAMVGAAQQQFAGLVFALRGAPQATGDFLRFSWTLGPAGGPPVVAGADFAELRDGRFARITGFIDQAPGEPPVS</sequence>
<comment type="caution">
    <text evidence="2">The sequence shown here is derived from an EMBL/GenBank/DDBJ whole genome shotgun (WGS) entry which is preliminary data.</text>
</comment>
<dbReference type="InterPro" id="IPR032710">
    <property type="entry name" value="NTF2-like_dom_sf"/>
</dbReference>
<feature type="domain" description="SnoaL-like" evidence="1">
    <location>
        <begin position="16"/>
        <end position="117"/>
    </location>
</feature>
<dbReference type="Proteomes" id="UP001595536">
    <property type="component" value="Unassembled WGS sequence"/>
</dbReference>
<dbReference type="Pfam" id="PF12680">
    <property type="entry name" value="SnoaL_2"/>
    <property type="match status" value="1"/>
</dbReference>
<reference evidence="3" key="1">
    <citation type="journal article" date="2019" name="Int. J. Syst. Evol. Microbiol.">
        <title>The Global Catalogue of Microorganisms (GCM) 10K type strain sequencing project: providing services to taxonomists for standard genome sequencing and annotation.</title>
        <authorList>
            <consortium name="The Broad Institute Genomics Platform"/>
            <consortium name="The Broad Institute Genome Sequencing Center for Infectious Disease"/>
            <person name="Wu L."/>
            <person name="Ma J."/>
        </authorList>
    </citation>
    <scope>NUCLEOTIDE SEQUENCE [LARGE SCALE GENOMIC DNA]</scope>
    <source>
        <strain evidence="3">CCM 7941</strain>
    </source>
</reference>
<accession>A0ABV7LDA8</accession>
<keyword evidence="3" id="KW-1185">Reference proteome</keyword>
<name>A0ABV7LDA8_9HYPH</name>
<dbReference type="RefSeq" id="WP_376831623.1">
    <property type="nucleotide sequence ID" value="NZ_JBHLWR010000006.1"/>
</dbReference>
<proteinExistence type="predicted"/>
<evidence type="ECO:0000313" key="2">
    <source>
        <dbReference type="EMBL" id="MFC3265529.1"/>
    </source>
</evidence>
<dbReference type="SUPFAM" id="SSF54427">
    <property type="entry name" value="NTF2-like"/>
    <property type="match status" value="1"/>
</dbReference>
<protein>
    <submittedName>
        <fullName evidence="2">Nuclear transport factor 2 family protein</fullName>
    </submittedName>
</protein>
<evidence type="ECO:0000259" key="1">
    <source>
        <dbReference type="Pfam" id="PF12680"/>
    </source>
</evidence>
<dbReference type="InterPro" id="IPR037401">
    <property type="entry name" value="SnoaL-like"/>
</dbReference>
<evidence type="ECO:0000313" key="3">
    <source>
        <dbReference type="Proteomes" id="UP001595536"/>
    </source>
</evidence>
<dbReference type="EMBL" id="JBHRUV010000017">
    <property type="protein sequence ID" value="MFC3265529.1"/>
    <property type="molecule type" value="Genomic_DNA"/>
</dbReference>
<organism evidence="2 3">
    <name type="scientific">Camelimonas abortus</name>
    <dbReference type="NCBI Taxonomy" id="1017184"/>
    <lineage>
        <taxon>Bacteria</taxon>
        <taxon>Pseudomonadati</taxon>
        <taxon>Pseudomonadota</taxon>
        <taxon>Alphaproteobacteria</taxon>
        <taxon>Hyphomicrobiales</taxon>
        <taxon>Chelatococcaceae</taxon>
        <taxon>Camelimonas</taxon>
    </lineage>
</organism>
<dbReference type="Gene3D" id="3.10.450.50">
    <property type="match status" value="1"/>
</dbReference>